<evidence type="ECO:0000313" key="2">
    <source>
        <dbReference type="Proteomes" id="UP000233469"/>
    </source>
</evidence>
<sequence>MFCNTMFSQSSNFEKVINLVKINTKKVIAIEFDNIKIESVKLDGIQSSWQKVTDISQLLLEKSDNEILSFEINDRYYPNQKNSSASFRIKD</sequence>
<dbReference type="AlphaFoldDB" id="A0A2N1M2V2"/>
<proteinExistence type="predicted"/>
<dbReference type="EMBL" id="LLXL01006485">
    <property type="protein sequence ID" value="PKK55943.1"/>
    <property type="molecule type" value="Genomic_DNA"/>
</dbReference>
<reference evidence="1 2" key="1">
    <citation type="submission" date="2016-04" db="EMBL/GenBank/DDBJ databases">
        <title>Genome analyses suggest a sexual origin of heterokaryosis in a supposedly ancient asexual fungus.</title>
        <authorList>
            <person name="Ropars J."/>
            <person name="Sedzielewska K."/>
            <person name="Noel J."/>
            <person name="Charron P."/>
            <person name="Farinelli L."/>
            <person name="Marton T."/>
            <person name="Kruger M."/>
            <person name="Pelin A."/>
            <person name="Brachmann A."/>
            <person name="Corradi N."/>
        </authorList>
    </citation>
    <scope>NUCLEOTIDE SEQUENCE [LARGE SCALE GENOMIC DNA]</scope>
    <source>
        <strain evidence="1 2">C2</strain>
    </source>
</reference>
<dbReference type="Proteomes" id="UP000233469">
    <property type="component" value="Unassembled WGS sequence"/>
</dbReference>
<comment type="caution">
    <text evidence="1">The sequence shown here is derived from an EMBL/GenBank/DDBJ whole genome shotgun (WGS) entry which is preliminary data.</text>
</comment>
<protein>
    <submittedName>
        <fullName evidence="1">Uncharacterized protein</fullName>
    </submittedName>
</protein>
<reference evidence="1 2" key="2">
    <citation type="submission" date="2017-10" db="EMBL/GenBank/DDBJ databases">
        <title>Extensive intraspecific genome diversity in a model arbuscular mycorrhizal fungus.</title>
        <authorList>
            <person name="Chen E.C.H."/>
            <person name="Morin E."/>
            <person name="Baudet D."/>
            <person name="Noel J."/>
            <person name="Ndikumana S."/>
            <person name="Charron P."/>
            <person name="St-Onge C."/>
            <person name="Giorgi J."/>
            <person name="Grigoriev I.V."/>
            <person name="Roux C."/>
            <person name="Martin F.M."/>
            <person name="Corradi N."/>
        </authorList>
    </citation>
    <scope>NUCLEOTIDE SEQUENCE [LARGE SCALE GENOMIC DNA]</scope>
    <source>
        <strain evidence="1 2">C2</strain>
    </source>
</reference>
<name>A0A2N1M2V2_9GLOM</name>
<accession>A0A2N1M2V2</accession>
<evidence type="ECO:0000313" key="1">
    <source>
        <dbReference type="EMBL" id="PKK55943.1"/>
    </source>
</evidence>
<gene>
    <name evidence="1" type="ORF">RhiirC2_801104</name>
</gene>
<dbReference type="VEuPathDB" id="FungiDB:FUN_017319"/>
<dbReference type="VEuPathDB" id="FungiDB:RhiirFUN_022637"/>
<organism evidence="1 2">
    <name type="scientific">Rhizophagus irregularis</name>
    <dbReference type="NCBI Taxonomy" id="588596"/>
    <lineage>
        <taxon>Eukaryota</taxon>
        <taxon>Fungi</taxon>
        <taxon>Fungi incertae sedis</taxon>
        <taxon>Mucoromycota</taxon>
        <taxon>Glomeromycotina</taxon>
        <taxon>Glomeromycetes</taxon>
        <taxon>Glomerales</taxon>
        <taxon>Glomeraceae</taxon>
        <taxon>Rhizophagus</taxon>
    </lineage>
</organism>